<proteinExistence type="predicted"/>
<comment type="caution">
    <text evidence="2">The sequence shown here is derived from an EMBL/GenBank/DDBJ whole genome shotgun (WGS) entry which is preliminary data.</text>
</comment>
<dbReference type="Proteomes" id="UP000759537">
    <property type="component" value="Unassembled WGS sequence"/>
</dbReference>
<reference evidence="2" key="2">
    <citation type="journal article" date="2020" name="Nat. Commun.">
        <title>Large-scale genome sequencing of mycorrhizal fungi provides insights into the early evolution of symbiotic traits.</title>
        <authorList>
            <person name="Miyauchi S."/>
            <person name="Kiss E."/>
            <person name="Kuo A."/>
            <person name="Drula E."/>
            <person name="Kohler A."/>
            <person name="Sanchez-Garcia M."/>
            <person name="Morin E."/>
            <person name="Andreopoulos B."/>
            <person name="Barry K.W."/>
            <person name="Bonito G."/>
            <person name="Buee M."/>
            <person name="Carver A."/>
            <person name="Chen C."/>
            <person name="Cichocki N."/>
            <person name="Clum A."/>
            <person name="Culley D."/>
            <person name="Crous P.W."/>
            <person name="Fauchery L."/>
            <person name="Girlanda M."/>
            <person name="Hayes R.D."/>
            <person name="Keri Z."/>
            <person name="LaButti K."/>
            <person name="Lipzen A."/>
            <person name="Lombard V."/>
            <person name="Magnuson J."/>
            <person name="Maillard F."/>
            <person name="Murat C."/>
            <person name="Nolan M."/>
            <person name="Ohm R.A."/>
            <person name="Pangilinan J."/>
            <person name="Pereira M.F."/>
            <person name="Perotto S."/>
            <person name="Peter M."/>
            <person name="Pfister S."/>
            <person name="Riley R."/>
            <person name="Sitrit Y."/>
            <person name="Stielow J.B."/>
            <person name="Szollosi G."/>
            <person name="Zifcakova L."/>
            <person name="Stursova M."/>
            <person name="Spatafora J.W."/>
            <person name="Tedersoo L."/>
            <person name="Vaario L.M."/>
            <person name="Yamada A."/>
            <person name="Yan M."/>
            <person name="Wang P."/>
            <person name="Xu J."/>
            <person name="Bruns T."/>
            <person name="Baldrian P."/>
            <person name="Vilgalys R."/>
            <person name="Dunand C."/>
            <person name="Henrissat B."/>
            <person name="Grigoriev I.V."/>
            <person name="Hibbett D."/>
            <person name="Nagy L.G."/>
            <person name="Martin F.M."/>
        </authorList>
    </citation>
    <scope>NUCLEOTIDE SEQUENCE</scope>
    <source>
        <strain evidence="2">Prilba</strain>
    </source>
</reference>
<feature type="region of interest" description="Disordered" evidence="1">
    <location>
        <begin position="253"/>
        <end position="296"/>
    </location>
</feature>
<evidence type="ECO:0000256" key="1">
    <source>
        <dbReference type="SAM" id="MobiDB-lite"/>
    </source>
</evidence>
<accession>A0A9P5JXK8</accession>
<feature type="compositionally biased region" description="Basic and acidic residues" evidence="1">
    <location>
        <begin position="102"/>
        <end position="112"/>
    </location>
</feature>
<gene>
    <name evidence="2" type="ORF">DFH94DRAFT_776853</name>
</gene>
<protein>
    <submittedName>
        <fullName evidence="2">Uncharacterized protein</fullName>
    </submittedName>
</protein>
<feature type="compositionally biased region" description="Polar residues" evidence="1">
    <location>
        <begin position="279"/>
        <end position="290"/>
    </location>
</feature>
<name>A0A9P5JXK8_9AGAM</name>
<feature type="region of interest" description="Disordered" evidence="1">
    <location>
        <begin position="102"/>
        <end position="186"/>
    </location>
</feature>
<dbReference type="EMBL" id="WHVB01000033">
    <property type="protein sequence ID" value="KAF8468053.1"/>
    <property type="molecule type" value="Genomic_DNA"/>
</dbReference>
<dbReference type="AlphaFoldDB" id="A0A9P5JXK8"/>
<feature type="compositionally biased region" description="Polar residues" evidence="1">
    <location>
        <begin position="167"/>
        <end position="186"/>
    </location>
</feature>
<feature type="compositionally biased region" description="Polar residues" evidence="1">
    <location>
        <begin position="117"/>
        <end position="144"/>
    </location>
</feature>
<reference evidence="2" key="1">
    <citation type="submission" date="2019-10" db="EMBL/GenBank/DDBJ databases">
        <authorList>
            <consortium name="DOE Joint Genome Institute"/>
            <person name="Kuo A."/>
            <person name="Miyauchi S."/>
            <person name="Kiss E."/>
            <person name="Drula E."/>
            <person name="Kohler A."/>
            <person name="Sanchez-Garcia M."/>
            <person name="Andreopoulos B."/>
            <person name="Barry K.W."/>
            <person name="Bonito G."/>
            <person name="Buee M."/>
            <person name="Carver A."/>
            <person name="Chen C."/>
            <person name="Cichocki N."/>
            <person name="Clum A."/>
            <person name="Culley D."/>
            <person name="Crous P.W."/>
            <person name="Fauchery L."/>
            <person name="Girlanda M."/>
            <person name="Hayes R."/>
            <person name="Keri Z."/>
            <person name="LaButti K."/>
            <person name="Lipzen A."/>
            <person name="Lombard V."/>
            <person name="Magnuson J."/>
            <person name="Maillard F."/>
            <person name="Morin E."/>
            <person name="Murat C."/>
            <person name="Nolan M."/>
            <person name="Ohm R."/>
            <person name="Pangilinan J."/>
            <person name="Pereira M."/>
            <person name="Perotto S."/>
            <person name="Peter M."/>
            <person name="Riley R."/>
            <person name="Sitrit Y."/>
            <person name="Stielow B."/>
            <person name="Szollosi G."/>
            <person name="Zifcakova L."/>
            <person name="Stursova M."/>
            <person name="Spatafora J.W."/>
            <person name="Tedersoo L."/>
            <person name="Vaario L.-M."/>
            <person name="Yamada A."/>
            <person name="Yan M."/>
            <person name="Wang P."/>
            <person name="Xu J."/>
            <person name="Bruns T."/>
            <person name="Baldrian P."/>
            <person name="Vilgalys R."/>
            <person name="Henrissat B."/>
            <person name="Grigoriev I.V."/>
            <person name="Hibbett D."/>
            <person name="Nagy L.G."/>
            <person name="Martin F.M."/>
        </authorList>
    </citation>
    <scope>NUCLEOTIDE SEQUENCE</scope>
    <source>
        <strain evidence="2">Prilba</strain>
    </source>
</reference>
<evidence type="ECO:0000313" key="2">
    <source>
        <dbReference type="EMBL" id="KAF8468053.1"/>
    </source>
</evidence>
<feature type="compositionally biased region" description="Basic and acidic residues" evidence="1">
    <location>
        <begin position="154"/>
        <end position="165"/>
    </location>
</feature>
<keyword evidence="3" id="KW-1185">Reference proteome</keyword>
<sequence length="296" mass="32008">MIKIAERDGPLLIFCQLGHLVATAVPLDQSGLDSGDIKKVWKLQKKLTQKTRLPLDRASDAVWDEVDQLRKQAEDLCAKNTGKNRKILRRLLRMIDDVWNHRSSDSEGRSKLAEQGPETSAAPNRFSSGSESTAVMGELSTQTSEGEDGFGESSADKVLDHERKTFVSPQSTGPRSRSLPPRQTTLQGTAGVGILDRPIDTSSFAISPVVPYIPYMGDPHQRRTYTSRKRTGSGFSAARPSLLTRASTGTLFTSPIDAPTVLPEPVISSSYGSSDLSDEGQSGAESSSSPPVRPLA</sequence>
<evidence type="ECO:0000313" key="3">
    <source>
        <dbReference type="Proteomes" id="UP000759537"/>
    </source>
</evidence>
<organism evidence="2 3">
    <name type="scientific">Russula ochroleuca</name>
    <dbReference type="NCBI Taxonomy" id="152965"/>
    <lineage>
        <taxon>Eukaryota</taxon>
        <taxon>Fungi</taxon>
        <taxon>Dikarya</taxon>
        <taxon>Basidiomycota</taxon>
        <taxon>Agaricomycotina</taxon>
        <taxon>Agaricomycetes</taxon>
        <taxon>Russulales</taxon>
        <taxon>Russulaceae</taxon>
        <taxon>Russula</taxon>
    </lineage>
</organism>
<dbReference type="OrthoDB" id="3208127at2759"/>